<protein>
    <submittedName>
        <fullName evidence="1">Uncharacterized protein</fullName>
    </submittedName>
</protein>
<proteinExistence type="predicted"/>
<dbReference type="EMBL" id="OD013829">
    <property type="protein sequence ID" value="CAD7417467.1"/>
    <property type="molecule type" value="Genomic_DNA"/>
</dbReference>
<dbReference type="AlphaFoldDB" id="A0A7R9HDK7"/>
<organism evidence="1">
    <name type="scientific">Timema poppense</name>
    <name type="common">Walking stick</name>
    <dbReference type="NCBI Taxonomy" id="170557"/>
    <lineage>
        <taxon>Eukaryota</taxon>
        <taxon>Metazoa</taxon>
        <taxon>Ecdysozoa</taxon>
        <taxon>Arthropoda</taxon>
        <taxon>Hexapoda</taxon>
        <taxon>Insecta</taxon>
        <taxon>Pterygota</taxon>
        <taxon>Neoptera</taxon>
        <taxon>Polyneoptera</taxon>
        <taxon>Phasmatodea</taxon>
        <taxon>Timematodea</taxon>
        <taxon>Timematoidea</taxon>
        <taxon>Timematidae</taxon>
        <taxon>Timema</taxon>
    </lineage>
</organism>
<sequence length="17" mass="2104">MLPMEPQNIKLKSWQLF</sequence>
<gene>
    <name evidence="1" type="ORF">TPSB3V08_LOCUS11797</name>
</gene>
<accession>A0A7R9HDK7</accession>
<reference evidence="1" key="1">
    <citation type="submission" date="2020-11" db="EMBL/GenBank/DDBJ databases">
        <authorList>
            <person name="Tran Van P."/>
        </authorList>
    </citation>
    <scope>NUCLEOTIDE SEQUENCE</scope>
</reference>
<name>A0A7R9HDK7_TIMPO</name>
<evidence type="ECO:0000313" key="1">
    <source>
        <dbReference type="EMBL" id="CAD7417467.1"/>
    </source>
</evidence>